<gene>
    <name evidence="1" type="ordered locus">Hore_05540</name>
</gene>
<sequence>MNHIIFVYNYGRGDIVVNYNDIYDDKILKKVAESCPEFSSAYDSPFASAGSLVASQDGLGDRICNECTHWNQGTCSIFQKHKDKYQ</sequence>
<evidence type="ECO:0000313" key="1">
    <source>
        <dbReference type="EMBL" id="ACL69311.1"/>
    </source>
</evidence>
<accession>B8D284</accession>
<evidence type="ECO:0000313" key="2">
    <source>
        <dbReference type="Proteomes" id="UP000000719"/>
    </source>
</evidence>
<organism evidence="1 2">
    <name type="scientific">Halothermothrix orenii (strain H 168 / OCM 544 / DSM 9562)</name>
    <dbReference type="NCBI Taxonomy" id="373903"/>
    <lineage>
        <taxon>Bacteria</taxon>
        <taxon>Bacillati</taxon>
        <taxon>Bacillota</taxon>
        <taxon>Clostridia</taxon>
        <taxon>Halanaerobiales</taxon>
        <taxon>Halothermotrichaceae</taxon>
        <taxon>Halothermothrix</taxon>
    </lineage>
</organism>
<name>B8D284_HALOH</name>
<protein>
    <submittedName>
        <fullName evidence="1">Uncharacterized protein</fullName>
    </submittedName>
</protein>
<dbReference type="KEGG" id="hor:Hore_05540"/>
<dbReference type="Proteomes" id="UP000000719">
    <property type="component" value="Chromosome"/>
</dbReference>
<dbReference type="EMBL" id="CP001098">
    <property type="protein sequence ID" value="ACL69311.1"/>
    <property type="molecule type" value="Genomic_DNA"/>
</dbReference>
<keyword evidence="2" id="KW-1185">Reference proteome</keyword>
<dbReference type="HOGENOM" id="CLU_2493594_0_0_9"/>
<proteinExistence type="predicted"/>
<reference evidence="1 2" key="1">
    <citation type="journal article" date="2009" name="PLoS ONE">
        <title>Genome analysis of the anaerobic thermohalophilic bacterium Halothermothrix orenii.</title>
        <authorList>
            <person name="Mavromatis K."/>
            <person name="Ivanova N."/>
            <person name="Anderson I."/>
            <person name="Lykidis A."/>
            <person name="Hooper S.D."/>
            <person name="Sun H."/>
            <person name="Kunin V."/>
            <person name="Lapidus A."/>
            <person name="Hugenholtz P."/>
            <person name="Patel B."/>
            <person name="Kyrpides N.C."/>
        </authorList>
    </citation>
    <scope>NUCLEOTIDE SEQUENCE [LARGE SCALE GENOMIC DNA]</scope>
    <source>
        <strain evidence="2">H 168 / OCM 544 / DSM 9562</strain>
    </source>
</reference>
<dbReference type="AlphaFoldDB" id="B8D284"/>